<comment type="catalytic activity">
    <reaction evidence="9">
        <text>N-terminal L-prolyl-L-prolyl-L-lysyl-[protein] + 2 S-adenosyl-L-methionine = N-terminal N,N-dimethyl-L-prolyl-L-prolyl-L-lysyl-[protein] + 2 S-adenosyl-L-homocysteine + 2 H(+)</text>
        <dbReference type="Rhea" id="RHEA:54736"/>
        <dbReference type="Rhea" id="RHEA-COMP:13787"/>
        <dbReference type="Rhea" id="RHEA-COMP:13974"/>
        <dbReference type="ChEBI" id="CHEBI:15378"/>
        <dbReference type="ChEBI" id="CHEBI:57856"/>
        <dbReference type="ChEBI" id="CHEBI:59789"/>
        <dbReference type="ChEBI" id="CHEBI:138059"/>
        <dbReference type="ChEBI" id="CHEBI:138318"/>
        <dbReference type="EC" id="2.1.1.244"/>
    </reaction>
</comment>
<evidence type="ECO:0000256" key="1">
    <source>
        <dbReference type="ARBA" id="ARBA00009059"/>
    </source>
</evidence>
<dbReference type="GO" id="GO:0032259">
    <property type="term" value="P:methylation"/>
    <property type="evidence" value="ECO:0007669"/>
    <property type="project" value="UniProtKB-KW"/>
</dbReference>
<evidence type="ECO:0000256" key="10">
    <source>
        <dbReference type="ARBA" id="ARBA00048167"/>
    </source>
</evidence>
<evidence type="ECO:0000256" key="9">
    <source>
        <dbReference type="ARBA" id="ARBA00047885"/>
    </source>
</evidence>
<dbReference type="EC" id="2.1.1.244" evidence="5"/>
<dbReference type="Proteomes" id="UP000235023">
    <property type="component" value="Unassembled WGS sequence"/>
</dbReference>
<dbReference type="AlphaFoldDB" id="A0A2J5HYV1"/>
<dbReference type="PANTHER" id="PTHR12753:SF0">
    <property type="entry name" value="ALPHA N-TERMINAL PROTEIN METHYLTRANSFERASE 1"/>
    <property type="match status" value="1"/>
</dbReference>
<evidence type="ECO:0000256" key="4">
    <source>
        <dbReference type="ARBA" id="ARBA00022691"/>
    </source>
</evidence>
<dbReference type="GO" id="GO:0071885">
    <property type="term" value="F:N-terminal protein N-methyltransferase activity"/>
    <property type="evidence" value="ECO:0007669"/>
    <property type="project" value="UniProtKB-EC"/>
</dbReference>
<keyword evidence="13" id="KW-1185">Reference proteome</keyword>
<dbReference type="EMBL" id="KZ559525">
    <property type="protein sequence ID" value="PLN82656.1"/>
    <property type="molecule type" value="Genomic_DNA"/>
</dbReference>
<evidence type="ECO:0000256" key="6">
    <source>
        <dbReference type="ARBA" id="ARBA00039449"/>
    </source>
</evidence>
<evidence type="ECO:0000256" key="3">
    <source>
        <dbReference type="ARBA" id="ARBA00022679"/>
    </source>
</evidence>
<dbReference type="OrthoDB" id="1298661at2759"/>
<dbReference type="PANTHER" id="PTHR12753">
    <property type="entry name" value="AD-003 - RELATED"/>
    <property type="match status" value="1"/>
</dbReference>
<evidence type="ECO:0000313" key="12">
    <source>
        <dbReference type="EMBL" id="PLN82656.1"/>
    </source>
</evidence>
<comment type="catalytic activity">
    <reaction evidence="8">
        <text>N-terminal L-seryl-L-prolyl-L-lysyl-[protein] + 3 S-adenosyl-L-methionine = N-terminal N,N,N-trimethyl-L-seryl-L-prolyl-L-lysyl-[protein] + 3 S-adenosyl-L-homocysteine + 3 H(+)</text>
        <dbReference type="Rhea" id="RHEA:54724"/>
        <dbReference type="Rhea" id="RHEA-COMP:13789"/>
        <dbReference type="Rhea" id="RHEA-COMP:13973"/>
        <dbReference type="ChEBI" id="CHEBI:15378"/>
        <dbReference type="ChEBI" id="CHEBI:57856"/>
        <dbReference type="ChEBI" id="CHEBI:59789"/>
        <dbReference type="ChEBI" id="CHEBI:138061"/>
        <dbReference type="ChEBI" id="CHEBI:138317"/>
        <dbReference type="EC" id="2.1.1.244"/>
    </reaction>
</comment>
<reference evidence="13" key="1">
    <citation type="submission" date="2017-12" db="EMBL/GenBank/DDBJ databases">
        <authorList>
            <consortium name="DOE Joint Genome Institute"/>
            <person name="Mondo S.J."/>
            <person name="Kjaerbolling I."/>
            <person name="Vesth T.C."/>
            <person name="Frisvad J.C."/>
            <person name="Nybo J.L."/>
            <person name="Theobald S."/>
            <person name="Kuo A."/>
            <person name="Bowyer P."/>
            <person name="Matsuda Y."/>
            <person name="Lyhne E.K."/>
            <person name="Kogle M.E."/>
            <person name="Clum A."/>
            <person name="Lipzen A."/>
            <person name="Salamov A."/>
            <person name="Ngan C.Y."/>
            <person name="Daum C."/>
            <person name="Chiniquy J."/>
            <person name="Barry K."/>
            <person name="LaButti K."/>
            <person name="Haridas S."/>
            <person name="Simmons B.A."/>
            <person name="Magnuson J.K."/>
            <person name="Mortensen U.H."/>
            <person name="Larsen T.O."/>
            <person name="Grigoriev I.V."/>
            <person name="Baker S.E."/>
            <person name="Andersen M.R."/>
            <person name="Nordberg H.P."/>
            <person name="Cantor M.N."/>
            <person name="Hua S.X."/>
        </authorList>
    </citation>
    <scope>NUCLEOTIDE SEQUENCE [LARGE SCALE GENOMIC DNA]</scope>
    <source>
        <strain evidence="13">IBT 19404</strain>
    </source>
</reference>
<evidence type="ECO:0000256" key="8">
    <source>
        <dbReference type="ARBA" id="ARBA00047306"/>
    </source>
</evidence>
<feature type="binding site" evidence="11">
    <location>
        <position position="88"/>
    </location>
    <ligand>
        <name>S-adenosyl-L-methionine</name>
        <dbReference type="ChEBI" id="CHEBI:59789"/>
    </ligand>
</feature>
<sequence>MSNNDCSTGEAKTFNDVPAVDGKIDATASIKYWKSVPATANAMLAALGDYPWYSRIDLRGSKSFLAKTRRLVPACTTEGKLSIGVDCGAGVGRVTEGFLCDVCETVDAVEPVDQFTRVLHESSLKQAAVIGDIYCVGLENWFPAKKYDLIWTQFCVGHVKDDQLIEYVIRCRDALSKTGIMVVKENLSTDPNGCDMFDEVDSSVTRTDEKFKHIFKSAGMNIVASELQLGFPKAFKLLPVRFYALRPKDQACSP</sequence>
<accession>A0A2J5HYV1</accession>
<evidence type="ECO:0000256" key="11">
    <source>
        <dbReference type="PIRSR" id="PIRSR016958-1"/>
    </source>
</evidence>
<dbReference type="SUPFAM" id="SSF53335">
    <property type="entry name" value="S-adenosyl-L-methionine-dependent methyltransferases"/>
    <property type="match status" value="1"/>
</dbReference>
<keyword evidence="4 11" id="KW-0949">S-adenosyl-L-methionine</keyword>
<keyword evidence="3 12" id="KW-0808">Transferase</keyword>
<dbReference type="Pfam" id="PF05891">
    <property type="entry name" value="Methyltransf_PK"/>
    <property type="match status" value="1"/>
</dbReference>
<feature type="binding site" evidence="11">
    <location>
        <position position="93"/>
    </location>
    <ligand>
        <name>S-adenosyl-L-methionine</name>
        <dbReference type="ChEBI" id="CHEBI:59789"/>
    </ligand>
</feature>
<name>A0A2J5HYV1_9EURO</name>
<gene>
    <name evidence="12" type="ORF">BDW42DRAFT_166343</name>
</gene>
<protein>
    <recommendedName>
        <fullName evidence="6">Alpha N-terminal protein methyltransferase 1</fullName>
        <ecNumber evidence="5">2.1.1.244</ecNumber>
    </recommendedName>
    <alternativeName>
        <fullName evidence="7">X-Pro-Lys N-terminal protein methyltransferase 1</fullName>
    </alternativeName>
</protein>
<feature type="binding site" evidence="11">
    <location>
        <position position="153"/>
    </location>
    <ligand>
        <name>S-adenosyl-L-methionine</name>
        <dbReference type="ChEBI" id="CHEBI:59789"/>
    </ligand>
</feature>
<comment type="catalytic activity">
    <reaction evidence="10">
        <text>N-terminal L-alanyl-L-prolyl-L-lysyl-[protein] + 3 S-adenosyl-L-methionine = N-terminal N,N,N-trimethyl-L-alanyl-L-prolyl-L-lysyl-[protein] + 3 S-adenosyl-L-homocysteine + 3 H(+)</text>
        <dbReference type="Rhea" id="RHEA:54712"/>
        <dbReference type="Rhea" id="RHEA-COMP:13785"/>
        <dbReference type="Rhea" id="RHEA-COMP:13971"/>
        <dbReference type="ChEBI" id="CHEBI:15378"/>
        <dbReference type="ChEBI" id="CHEBI:57856"/>
        <dbReference type="ChEBI" id="CHEBI:59789"/>
        <dbReference type="ChEBI" id="CHEBI:138057"/>
        <dbReference type="ChEBI" id="CHEBI:138315"/>
        <dbReference type="EC" id="2.1.1.244"/>
    </reaction>
</comment>
<keyword evidence="2 12" id="KW-0489">Methyltransferase</keyword>
<dbReference type="InterPro" id="IPR029063">
    <property type="entry name" value="SAM-dependent_MTases_sf"/>
</dbReference>
<organism evidence="12 13">
    <name type="scientific">Aspergillus taichungensis</name>
    <dbReference type="NCBI Taxonomy" id="482145"/>
    <lineage>
        <taxon>Eukaryota</taxon>
        <taxon>Fungi</taxon>
        <taxon>Dikarya</taxon>
        <taxon>Ascomycota</taxon>
        <taxon>Pezizomycotina</taxon>
        <taxon>Eurotiomycetes</taxon>
        <taxon>Eurotiomycetidae</taxon>
        <taxon>Eurotiales</taxon>
        <taxon>Aspergillaceae</taxon>
        <taxon>Aspergillus</taxon>
        <taxon>Aspergillus subgen. Circumdati</taxon>
    </lineage>
</organism>
<dbReference type="Gene3D" id="3.40.50.150">
    <property type="entry name" value="Vaccinia Virus protein VP39"/>
    <property type="match status" value="1"/>
</dbReference>
<dbReference type="CDD" id="cd02440">
    <property type="entry name" value="AdoMet_MTases"/>
    <property type="match status" value="1"/>
</dbReference>
<proteinExistence type="inferred from homology"/>
<evidence type="ECO:0000256" key="2">
    <source>
        <dbReference type="ARBA" id="ARBA00022603"/>
    </source>
</evidence>
<dbReference type="InterPro" id="IPR008576">
    <property type="entry name" value="MeTrfase_NTM1"/>
</dbReference>
<evidence type="ECO:0000313" key="13">
    <source>
        <dbReference type="Proteomes" id="UP000235023"/>
    </source>
</evidence>
<evidence type="ECO:0000256" key="7">
    <source>
        <dbReference type="ARBA" id="ARBA00043129"/>
    </source>
</evidence>
<comment type="similarity">
    <text evidence="1">Belongs to the methyltransferase superfamily. NTM1 family.</text>
</comment>
<evidence type="ECO:0000256" key="5">
    <source>
        <dbReference type="ARBA" id="ARBA00039112"/>
    </source>
</evidence>
<dbReference type="PIRSF" id="PIRSF016958">
    <property type="entry name" value="DUF858_MeTrfase_lik"/>
    <property type="match status" value="1"/>
</dbReference>
<dbReference type="GO" id="GO:0005737">
    <property type="term" value="C:cytoplasm"/>
    <property type="evidence" value="ECO:0007669"/>
    <property type="project" value="TreeGrafter"/>
</dbReference>